<evidence type="ECO:0000256" key="6">
    <source>
        <dbReference type="ARBA" id="ARBA00023002"/>
    </source>
</evidence>
<dbReference type="InterPro" id="IPR017900">
    <property type="entry name" value="4Fe4S_Fe_S_CS"/>
</dbReference>
<dbReference type="SFLD" id="SFLDG01066">
    <property type="entry name" value="organic_radical-activating_enz"/>
    <property type="match status" value="1"/>
</dbReference>
<keyword evidence="13" id="KW-1185">Reference proteome</keyword>
<feature type="domain" description="4Fe-4S ferredoxin-type" evidence="10">
    <location>
        <begin position="77"/>
        <end position="105"/>
    </location>
</feature>
<dbReference type="PROSITE" id="PS00198">
    <property type="entry name" value="4FE4S_FER_1"/>
    <property type="match status" value="1"/>
</dbReference>
<dbReference type="InterPro" id="IPR017896">
    <property type="entry name" value="4Fe4S_Fe-S-bd"/>
</dbReference>
<evidence type="ECO:0000313" key="13">
    <source>
        <dbReference type="Proteomes" id="UP000062160"/>
    </source>
</evidence>
<comment type="cofactor">
    <cofactor evidence="1">
        <name>[4Fe-4S] cluster</name>
        <dbReference type="ChEBI" id="CHEBI:49883"/>
    </cofactor>
</comment>
<comment type="catalytic activity">
    <reaction evidence="9">
        <text>glycyl-[protein] + reduced [flavodoxin] + S-adenosyl-L-methionine = glycin-2-yl radical-[protein] + semiquinone [flavodoxin] + 5'-deoxyadenosine + L-methionine + H(+)</text>
        <dbReference type="Rhea" id="RHEA:61976"/>
        <dbReference type="Rhea" id="RHEA-COMP:10622"/>
        <dbReference type="Rhea" id="RHEA-COMP:14480"/>
        <dbReference type="Rhea" id="RHEA-COMP:15993"/>
        <dbReference type="Rhea" id="RHEA-COMP:15994"/>
        <dbReference type="ChEBI" id="CHEBI:15378"/>
        <dbReference type="ChEBI" id="CHEBI:17319"/>
        <dbReference type="ChEBI" id="CHEBI:29947"/>
        <dbReference type="ChEBI" id="CHEBI:32722"/>
        <dbReference type="ChEBI" id="CHEBI:57618"/>
        <dbReference type="ChEBI" id="CHEBI:57844"/>
        <dbReference type="ChEBI" id="CHEBI:59789"/>
        <dbReference type="ChEBI" id="CHEBI:140311"/>
    </reaction>
</comment>
<evidence type="ECO:0000313" key="12">
    <source>
        <dbReference type="EMBL" id="GAQ24828.1"/>
    </source>
</evidence>
<keyword evidence="6" id="KW-0560">Oxidoreductase</keyword>
<keyword evidence="8" id="KW-0411">Iron-sulfur</keyword>
<dbReference type="OrthoDB" id="9782387at2"/>
<dbReference type="SFLD" id="SFLDS00029">
    <property type="entry name" value="Radical_SAM"/>
    <property type="match status" value="1"/>
</dbReference>
<evidence type="ECO:0000259" key="10">
    <source>
        <dbReference type="PROSITE" id="PS51379"/>
    </source>
</evidence>
<dbReference type="EMBL" id="DF977000">
    <property type="protein sequence ID" value="GAQ24828.1"/>
    <property type="molecule type" value="Genomic_DNA"/>
</dbReference>
<dbReference type="Gene3D" id="3.30.70.20">
    <property type="match status" value="1"/>
</dbReference>
<dbReference type="GO" id="GO:0016491">
    <property type="term" value="F:oxidoreductase activity"/>
    <property type="evidence" value="ECO:0007669"/>
    <property type="project" value="UniProtKB-KW"/>
</dbReference>
<dbReference type="GO" id="GO:0046872">
    <property type="term" value="F:metal ion binding"/>
    <property type="evidence" value="ECO:0007669"/>
    <property type="project" value="UniProtKB-KW"/>
</dbReference>
<evidence type="ECO:0000256" key="2">
    <source>
        <dbReference type="ARBA" id="ARBA00009777"/>
    </source>
</evidence>
<dbReference type="Pfam" id="PF04055">
    <property type="entry name" value="Radical_SAM"/>
    <property type="match status" value="1"/>
</dbReference>
<evidence type="ECO:0000256" key="9">
    <source>
        <dbReference type="ARBA" id="ARBA00047365"/>
    </source>
</evidence>
<accession>A0A0U9HHS6</accession>
<dbReference type="PROSITE" id="PS01087">
    <property type="entry name" value="RADICAL_ACTIVATING"/>
    <property type="match status" value="1"/>
</dbReference>
<feature type="domain" description="Radical SAM core" evidence="11">
    <location>
        <begin position="16"/>
        <end position="300"/>
    </location>
</feature>
<dbReference type="SFLD" id="SFLDG01118">
    <property type="entry name" value="activating_enzymes__group_2"/>
    <property type="match status" value="1"/>
</dbReference>
<dbReference type="PANTHER" id="PTHR30352:SF4">
    <property type="entry name" value="PYRUVATE FORMATE-LYASE 2-ACTIVATING ENZYME"/>
    <property type="match status" value="1"/>
</dbReference>
<organism evidence="12">
    <name type="scientific">Tepidanaerobacter syntrophicus</name>
    <dbReference type="NCBI Taxonomy" id="224999"/>
    <lineage>
        <taxon>Bacteria</taxon>
        <taxon>Bacillati</taxon>
        <taxon>Bacillota</taxon>
        <taxon>Clostridia</taxon>
        <taxon>Thermosediminibacterales</taxon>
        <taxon>Tepidanaerobacteraceae</taxon>
        <taxon>Tepidanaerobacter</taxon>
    </lineage>
</organism>
<keyword evidence="12" id="KW-0456">Lyase</keyword>
<evidence type="ECO:0000256" key="5">
    <source>
        <dbReference type="ARBA" id="ARBA00022723"/>
    </source>
</evidence>
<dbReference type="NCBIfam" id="TIGR02494">
    <property type="entry name" value="PFLE_PFLC"/>
    <property type="match status" value="1"/>
</dbReference>
<dbReference type="Pfam" id="PF00037">
    <property type="entry name" value="Fer4"/>
    <property type="match status" value="1"/>
</dbReference>
<comment type="similarity">
    <text evidence="2">Belongs to the organic radical-activating enzymes family.</text>
</comment>
<evidence type="ECO:0000256" key="3">
    <source>
        <dbReference type="ARBA" id="ARBA00022485"/>
    </source>
</evidence>
<dbReference type="Pfam" id="PF13353">
    <property type="entry name" value="Fer4_12"/>
    <property type="match status" value="1"/>
</dbReference>
<dbReference type="InterPro" id="IPR034457">
    <property type="entry name" value="Organic_radical-activating"/>
</dbReference>
<dbReference type="AlphaFoldDB" id="A0A0U9HHS6"/>
<keyword evidence="7" id="KW-0408">Iron</keyword>
<dbReference type="STRING" id="224999.GCA_001485475_00834"/>
<sequence length="301" mass="33848">MANSGFIFDIKRFEVHDGPGIRTTVFFKGCPLRCWWCHNPEGMYFSESVMYFEYKCIGCRTCVNVCPLDAISFDFGKHHIDRLKCSSCGICCESCPSGALTCIGRAVTVDELMTEIQKDVLLYDNSEGGVTFSGGEPLVQYEFLTDILKECRKLDIHTALDTSGYAPEDVFARVAENVDIFLYDLKLADNPSHIIYTGVSNEPIKKNLKMLADSGRGGDVILRFPVIPGITDTQENVEGLAEFISTLDGIKEIDLLPFHDITEKYTRLGMKYNMSAQTAPSEEKLEYIKKRFEQLGLYVKL</sequence>
<dbReference type="InterPro" id="IPR013785">
    <property type="entry name" value="Aldolase_TIM"/>
</dbReference>
<dbReference type="CDD" id="cd01335">
    <property type="entry name" value="Radical_SAM"/>
    <property type="match status" value="1"/>
</dbReference>
<dbReference type="PIRSF" id="PIRSF000371">
    <property type="entry name" value="PFL_act_enz"/>
    <property type="match status" value="1"/>
</dbReference>
<protein>
    <submittedName>
        <fullName evidence="12">Pyruvate formate lyase activating enzyme</fullName>
    </submittedName>
</protein>
<dbReference type="GO" id="GO:0051539">
    <property type="term" value="F:4 iron, 4 sulfur cluster binding"/>
    <property type="evidence" value="ECO:0007669"/>
    <property type="project" value="UniProtKB-KW"/>
</dbReference>
<dbReference type="SUPFAM" id="SSF102114">
    <property type="entry name" value="Radical SAM enzymes"/>
    <property type="match status" value="1"/>
</dbReference>
<evidence type="ECO:0000256" key="7">
    <source>
        <dbReference type="ARBA" id="ARBA00023004"/>
    </source>
</evidence>
<dbReference type="Gene3D" id="3.20.20.70">
    <property type="entry name" value="Aldolase class I"/>
    <property type="match status" value="1"/>
</dbReference>
<reference evidence="12" key="1">
    <citation type="journal article" date="2016" name="Genome Announc.">
        <title>Draft Genome Sequence of the Syntrophic Lactate-Degrading Bacterium Tepidanaerobacter syntrophicus JLT.</title>
        <authorList>
            <person name="Matsuura N."/>
            <person name="Ohashi A."/>
            <person name="Tourlousse D.M."/>
            <person name="Sekiguchi Y."/>
        </authorList>
    </citation>
    <scope>NUCLEOTIDE SEQUENCE [LARGE SCALE GENOMIC DNA]</scope>
    <source>
        <strain evidence="12">JL</strain>
    </source>
</reference>
<keyword evidence="12" id="KW-0670">Pyruvate</keyword>
<dbReference type="PROSITE" id="PS51918">
    <property type="entry name" value="RADICAL_SAM"/>
    <property type="match status" value="1"/>
</dbReference>
<dbReference type="Proteomes" id="UP000062160">
    <property type="component" value="Unassembled WGS sequence"/>
</dbReference>
<feature type="domain" description="4Fe-4S ferredoxin-type" evidence="10">
    <location>
        <begin position="47"/>
        <end position="76"/>
    </location>
</feature>
<dbReference type="RefSeq" id="WP_059032023.1">
    <property type="nucleotide sequence ID" value="NZ_BSDN01000003.1"/>
</dbReference>
<dbReference type="PROSITE" id="PS51379">
    <property type="entry name" value="4FE4S_FER_2"/>
    <property type="match status" value="2"/>
</dbReference>
<evidence type="ECO:0000259" key="11">
    <source>
        <dbReference type="PROSITE" id="PS51918"/>
    </source>
</evidence>
<name>A0A0U9HHS6_9FIRM</name>
<dbReference type="InterPro" id="IPR001989">
    <property type="entry name" value="Radical_activat_CS"/>
</dbReference>
<evidence type="ECO:0000256" key="1">
    <source>
        <dbReference type="ARBA" id="ARBA00001966"/>
    </source>
</evidence>
<dbReference type="InterPro" id="IPR007197">
    <property type="entry name" value="rSAM"/>
</dbReference>
<dbReference type="GO" id="GO:0016829">
    <property type="term" value="F:lyase activity"/>
    <property type="evidence" value="ECO:0007669"/>
    <property type="project" value="UniProtKB-KW"/>
</dbReference>
<proteinExistence type="inferred from homology"/>
<dbReference type="InterPro" id="IPR012839">
    <property type="entry name" value="Organic_radical_activase"/>
</dbReference>
<keyword evidence="3" id="KW-0004">4Fe-4S</keyword>
<dbReference type="PANTHER" id="PTHR30352">
    <property type="entry name" value="PYRUVATE FORMATE-LYASE-ACTIVATING ENZYME"/>
    <property type="match status" value="1"/>
</dbReference>
<keyword evidence="5" id="KW-0479">Metal-binding</keyword>
<keyword evidence="4" id="KW-0949">S-adenosyl-L-methionine</keyword>
<dbReference type="SUPFAM" id="SSF54862">
    <property type="entry name" value="4Fe-4S ferredoxins"/>
    <property type="match status" value="1"/>
</dbReference>
<gene>
    <name evidence="12" type="ORF">TSYNT_6209</name>
</gene>
<evidence type="ECO:0000256" key="8">
    <source>
        <dbReference type="ARBA" id="ARBA00023014"/>
    </source>
</evidence>
<dbReference type="InterPro" id="IPR058240">
    <property type="entry name" value="rSAM_sf"/>
</dbReference>
<dbReference type="InterPro" id="IPR040074">
    <property type="entry name" value="BssD/PflA/YjjW"/>
</dbReference>
<evidence type="ECO:0000256" key="4">
    <source>
        <dbReference type="ARBA" id="ARBA00022691"/>
    </source>
</evidence>